<feature type="compositionally biased region" description="Polar residues" evidence="1">
    <location>
        <begin position="166"/>
        <end position="180"/>
    </location>
</feature>
<reference evidence="3 4" key="1">
    <citation type="journal article" date="2019" name="PLoS Biol.">
        <title>Sex chromosomes control vertical transmission of feminizing Wolbachia symbionts in an isopod.</title>
        <authorList>
            <person name="Becking T."/>
            <person name="Chebbi M.A."/>
            <person name="Giraud I."/>
            <person name="Moumen B."/>
            <person name="Laverre T."/>
            <person name="Caubet Y."/>
            <person name="Peccoud J."/>
            <person name="Gilbert C."/>
            <person name="Cordaux R."/>
        </authorList>
    </citation>
    <scope>NUCLEOTIDE SEQUENCE [LARGE SCALE GENOMIC DNA]</scope>
    <source>
        <strain evidence="3">ANa2</strain>
        <tissue evidence="3">Whole body excluding digestive tract and cuticle</tissue>
    </source>
</reference>
<protein>
    <submittedName>
        <fullName evidence="3">Uncharacterized protein</fullName>
    </submittedName>
</protein>
<feature type="region of interest" description="Disordered" evidence="1">
    <location>
        <begin position="108"/>
        <end position="128"/>
    </location>
</feature>
<feature type="compositionally biased region" description="Basic and acidic residues" evidence="1">
    <location>
        <begin position="290"/>
        <end position="302"/>
    </location>
</feature>
<keyword evidence="2" id="KW-0472">Membrane</keyword>
<feature type="compositionally biased region" description="Polar residues" evidence="1">
    <location>
        <begin position="384"/>
        <end position="396"/>
    </location>
</feature>
<accession>A0A5N5SN50</accession>
<feature type="compositionally biased region" description="Basic and acidic residues" evidence="1">
    <location>
        <begin position="424"/>
        <end position="444"/>
    </location>
</feature>
<feature type="compositionally biased region" description="Pro residues" evidence="1">
    <location>
        <begin position="303"/>
        <end position="312"/>
    </location>
</feature>
<feature type="compositionally biased region" description="Basic and acidic residues" evidence="1">
    <location>
        <begin position="227"/>
        <end position="261"/>
    </location>
</feature>
<feature type="transmembrane region" description="Helical" evidence="2">
    <location>
        <begin position="76"/>
        <end position="100"/>
    </location>
</feature>
<evidence type="ECO:0000313" key="4">
    <source>
        <dbReference type="Proteomes" id="UP000326759"/>
    </source>
</evidence>
<gene>
    <name evidence="3" type="ORF">Anas_06098</name>
</gene>
<dbReference type="EMBL" id="SEYY01022579">
    <property type="protein sequence ID" value="KAB7495463.1"/>
    <property type="molecule type" value="Genomic_DNA"/>
</dbReference>
<keyword evidence="4" id="KW-1185">Reference proteome</keyword>
<evidence type="ECO:0000313" key="3">
    <source>
        <dbReference type="EMBL" id="KAB7495463.1"/>
    </source>
</evidence>
<comment type="caution">
    <text evidence="3">The sequence shown here is derived from an EMBL/GenBank/DDBJ whole genome shotgun (WGS) entry which is preliminary data.</text>
</comment>
<proteinExistence type="predicted"/>
<name>A0A5N5SN50_9CRUS</name>
<keyword evidence="2" id="KW-1133">Transmembrane helix</keyword>
<dbReference type="AlphaFoldDB" id="A0A5N5SN50"/>
<feature type="region of interest" description="Disordered" evidence="1">
    <location>
        <begin position="160"/>
        <end position="492"/>
    </location>
</feature>
<organism evidence="3 4">
    <name type="scientific">Armadillidium nasatum</name>
    <dbReference type="NCBI Taxonomy" id="96803"/>
    <lineage>
        <taxon>Eukaryota</taxon>
        <taxon>Metazoa</taxon>
        <taxon>Ecdysozoa</taxon>
        <taxon>Arthropoda</taxon>
        <taxon>Crustacea</taxon>
        <taxon>Multicrustacea</taxon>
        <taxon>Malacostraca</taxon>
        <taxon>Eumalacostraca</taxon>
        <taxon>Peracarida</taxon>
        <taxon>Isopoda</taxon>
        <taxon>Oniscidea</taxon>
        <taxon>Crinocheta</taxon>
        <taxon>Armadillidiidae</taxon>
        <taxon>Armadillidium</taxon>
    </lineage>
</organism>
<feature type="compositionally biased region" description="Polar residues" evidence="1">
    <location>
        <begin position="411"/>
        <end position="423"/>
    </location>
</feature>
<dbReference type="Proteomes" id="UP000326759">
    <property type="component" value="Unassembled WGS sequence"/>
</dbReference>
<sequence length="518" mass="59955">MILTSKQLSSFALRRVFEIFLANFATCLQATSFEGSEKRKLAQEEFGNKTFTQDERTFQASRNSLSATEDENSNKYYYIGGAVIAVVIILLIIVICCCCSKSKKKKKRKKEAQKSTERKRASTPPTVNVFEPLDLEVSTISEESSLHQTKMAYSLSPVEVHHSNDNDYSNQQNIPHTPSEYSKKPQGHAAKHDEASQRAYNGNERGYSAPFQISDEENLQGKQKKPLPKDKHEVYSKREVDEREYYGRKDNEIARKRESEVNSHVPPSVYPVAHNSSHRKTNDIIQDSRASLERYDSVERRMNPPPPPPVAPKPGSSKKSFERGTEYMVKDLHDDEYHRKNIDKPYPYSVHQKRVTDRMDRYPESRFHKDRGRPQSLFSEDPRQNSTYKTRQTGSFINKDYYSDKRYDPDSSFTSQRVSTSNNLRRDDLNSSHKENLPTKKDIQIPDPDYISENNVYNLTPPKERNEEKPPVPPKPSIKKREFKGPYGPDDLDDMFNPLTMAMRYKNRARVPFEVDDD</sequence>
<evidence type="ECO:0000256" key="1">
    <source>
        <dbReference type="SAM" id="MobiDB-lite"/>
    </source>
</evidence>
<keyword evidence="2" id="KW-0812">Transmembrane</keyword>
<evidence type="ECO:0000256" key="2">
    <source>
        <dbReference type="SAM" id="Phobius"/>
    </source>
</evidence>
<feature type="compositionally biased region" description="Basic and acidic residues" evidence="1">
    <location>
        <begin position="319"/>
        <end position="343"/>
    </location>
</feature>
<feature type="compositionally biased region" description="Basic and acidic residues" evidence="1">
    <location>
        <begin position="354"/>
        <end position="367"/>
    </location>
</feature>